<evidence type="ECO:0000256" key="4">
    <source>
        <dbReference type="ARBA" id="ARBA00022989"/>
    </source>
</evidence>
<feature type="transmembrane region" description="Helical" evidence="6">
    <location>
        <begin position="113"/>
        <end position="138"/>
    </location>
</feature>
<evidence type="ECO:0000256" key="1">
    <source>
        <dbReference type="ARBA" id="ARBA00004141"/>
    </source>
</evidence>
<organism evidence="7 8">
    <name type="scientific">Zygosaccharomyces bailii (strain CLIB 213 / ATCC 58445 / CBS 680 / BCRC 21525 / NBRC 1098 / NCYC 1416 / NRRL Y-2227)</name>
    <dbReference type="NCBI Taxonomy" id="1333698"/>
    <lineage>
        <taxon>Eukaryota</taxon>
        <taxon>Fungi</taxon>
        <taxon>Dikarya</taxon>
        <taxon>Ascomycota</taxon>
        <taxon>Saccharomycotina</taxon>
        <taxon>Saccharomycetes</taxon>
        <taxon>Saccharomycetales</taxon>
        <taxon>Saccharomycetaceae</taxon>
        <taxon>Zygosaccharomyces</taxon>
    </lineage>
</organism>
<dbReference type="Proteomes" id="UP000019375">
    <property type="component" value="Unassembled WGS sequence"/>
</dbReference>
<dbReference type="AlphaFoldDB" id="A0A8J2X522"/>
<dbReference type="OrthoDB" id="2131401at2759"/>
<evidence type="ECO:0000256" key="3">
    <source>
        <dbReference type="ARBA" id="ARBA00022692"/>
    </source>
</evidence>
<sequence>MRSFITSNDVPVGYETPTFPSLHWPTGLRTTVHVLYDVHSIWRFTLYWSLIFNVGFYAVAGLWASLMHRKQAGGFWIMAVYLAYGGVQGVAGGTITGFLIGNIYSSGLFAMSTWIPLCCAAVQILFDFAVSFSGTGIIM</sequence>
<feature type="transmembrane region" description="Helical" evidence="6">
    <location>
        <begin position="78"/>
        <end position="101"/>
    </location>
</feature>
<dbReference type="Pfam" id="PF10190">
    <property type="entry name" value="Tmemb_170"/>
    <property type="match status" value="1"/>
</dbReference>
<dbReference type="GO" id="GO:0016020">
    <property type="term" value="C:membrane"/>
    <property type="evidence" value="ECO:0007669"/>
    <property type="project" value="UniProtKB-SubCell"/>
</dbReference>
<keyword evidence="8" id="KW-1185">Reference proteome</keyword>
<evidence type="ECO:0000256" key="6">
    <source>
        <dbReference type="SAM" id="Phobius"/>
    </source>
</evidence>
<comment type="subcellular location">
    <subcellularLocation>
        <location evidence="1">Membrane</location>
        <topology evidence="1">Multi-pass membrane protein</topology>
    </subcellularLocation>
</comment>
<name>A0A8J2X522_ZYGB2</name>
<feature type="transmembrane region" description="Helical" evidence="6">
    <location>
        <begin position="46"/>
        <end position="66"/>
    </location>
</feature>
<evidence type="ECO:0000256" key="2">
    <source>
        <dbReference type="ARBA" id="ARBA00006325"/>
    </source>
</evidence>
<comment type="similarity">
    <text evidence="2">Belongs to the TMEM170 family.</text>
</comment>
<dbReference type="EMBL" id="HG316454">
    <property type="protein sequence ID" value="CDF87451.1"/>
    <property type="molecule type" value="Genomic_DNA"/>
</dbReference>
<reference evidence="8" key="1">
    <citation type="journal article" date="2013" name="Genome Announc.">
        <title>Genome sequence of the food spoilage yeast Zygosaccharomyces bailii CLIB 213(T).</title>
        <authorList>
            <person name="Galeote V."/>
            <person name="Bigey F."/>
            <person name="Devillers H."/>
            <person name="Neuveglise C."/>
            <person name="Dequin S."/>
        </authorList>
    </citation>
    <scope>NUCLEOTIDE SEQUENCE [LARGE SCALE GENOMIC DNA]</scope>
    <source>
        <strain evidence="8">CLIB 213 / ATCC 58445 / CBS 680 / CCRC 21525 / NBRC 1098 / NCYC 1416 / NRRL Y-2227</strain>
    </source>
</reference>
<keyword evidence="3 6" id="KW-0812">Transmembrane</keyword>
<accession>A0A8J2X522</accession>
<dbReference type="PANTHER" id="PTHR22779">
    <property type="entry name" value="SD17342P"/>
    <property type="match status" value="1"/>
</dbReference>
<gene>
    <name evidence="7" type="ORF">BN860_06678g</name>
</gene>
<protein>
    <submittedName>
        <fullName evidence="7">BN860_06678g1_1</fullName>
    </submittedName>
</protein>
<evidence type="ECO:0000256" key="5">
    <source>
        <dbReference type="ARBA" id="ARBA00023136"/>
    </source>
</evidence>
<proteinExistence type="inferred from homology"/>
<dbReference type="PANTHER" id="PTHR22779:SF6">
    <property type="entry name" value="SD17342P"/>
    <property type="match status" value="1"/>
</dbReference>
<keyword evidence="5 6" id="KW-0472">Membrane</keyword>
<evidence type="ECO:0000313" key="7">
    <source>
        <dbReference type="EMBL" id="CDF87451.1"/>
    </source>
</evidence>
<dbReference type="InterPro" id="IPR019334">
    <property type="entry name" value="TMEM170A/B/YPR153W-like"/>
</dbReference>
<evidence type="ECO:0000313" key="8">
    <source>
        <dbReference type="Proteomes" id="UP000019375"/>
    </source>
</evidence>
<keyword evidence="4 6" id="KW-1133">Transmembrane helix</keyword>